<keyword evidence="1" id="KW-0732">Signal</keyword>
<name>A0A562QFX0_9PSED</name>
<dbReference type="Pfam" id="PF03886">
    <property type="entry name" value="ABC_trans_aux"/>
    <property type="match status" value="1"/>
</dbReference>
<dbReference type="Proteomes" id="UP000316905">
    <property type="component" value="Unassembled WGS sequence"/>
</dbReference>
<sequence>MTFLRSLAVGTTLLGVAACSSAPTRYYTLISPMTPVSTAVSNEKAPFQLEVLPVRMPVQVDQPQLVVRQSNGSLAILETERWTAPLADEFHDALASQLEQSLGVRDLAGLPKNAGLPIVSLRTDVRRFDSAPNSYALIDVVWSLGLRGEGTTRRHLTCSSVVRQPSGEGFENLVLAHQQAVNQLAETIAQTARAWVLRAETPCPSR</sequence>
<evidence type="ECO:0000256" key="1">
    <source>
        <dbReference type="SAM" id="SignalP"/>
    </source>
</evidence>
<feature type="domain" description="ABC-type transport auxiliary lipoprotein component" evidence="2">
    <location>
        <begin position="27"/>
        <end position="189"/>
    </location>
</feature>
<dbReference type="OrthoDB" id="5949767at2"/>
<evidence type="ECO:0000259" key="2">
    <source>
        <dbReference type="Pfam" id="PF03886"/>
    </source>
</evidence>
<feature type="chain" id="PRO_5022114277" description="ABC-type transport auxiliary lipoprotein component domain-containing protein" evidence="1">
    <location>
        <begin position="23"/>
        <end position="206"/>
    </location>
</feature>
<keyword evidence="4" id="KW-1185">Reference proteome</keyword>
<dbReference type="EMBL" id="VLKY01000004">
    <property type="protein sequence ID" value="TWI55619.1"/>
    <property type="molecule type" value="Genomic_DNA"/>
</dbReference>
<dbReference type="InterPro" id="IPR005586">
    <property type="entry name" value="ABC_trans_aux"/>
</dbReference>
<gene>
    <name evidence="3" type="ORF">IQ22_01545</name>
</gene>
<evidence type="ECO:0000313" key="4">
    <source>
        <dbReference type="Proteomes" id="UP000316905"/>
    </source>
</evidence>
<dbReference type="RefSeq" id="WP_145140427.1">
    <property type="nucleotide sequence ID" value="NZ_VLKY01000004.1"/>
</dbReference>
<dbReference type="Gene3D" id="3.40.50.10610">
    <property type="entry name" value="ABC-type transport auxiliary lipoprotein component"/>
    <property type="match status" value="1"/>
</dbReference>
<organism evidence="3 4">
    <name type="scientific">Pseudomonas duriflava</name>
    <dbReference type="NCBI Taxonomy" id="459528"/>
    <lineage>
        <taxon>Bacteria</taxon>
        <taxon>Pseudomonadati</taxon>
        <taxon>Pseudomonadota</taxon>
        <taxon>Gammaproteobacteria</taxon>
        <taxon>Pseudomonadales</taxon>
        <taxon>Pseudomonadaceae</taxon>
        <taxon>Pseudomonas</taxon>
    </lineage>
</organism>
<protein>
    <recommendedName>
        <fullName evidence="2">ABC-type transport auxiliary lipoprotein component domain-containing protein</fullName>
    </recommendedName>
</protein>
<accession>A0A562QFX0</accession>
<dbReference type="PROSITE" id="PS51257">
    <property type="entry name" value="PROKAR_LIPOPROTEIN"/>
    <property type="match status" value="1"/>
</dbReference>
<proteinExistence type="predicted"/>
<dbReference type="AlphaFoldDB" id="A0A562QFX0"/>
<comment type="caution">
    <text evidence="3">The sequence shown here is derived from an EMBL/GenBank/DDBJ whole genome shotgun (WGS) entry which is preliminary data.</text>
</comment>
<evidence type="ECO:0000313" key="3">
    <source>
        <dbReference type="EMBL" id="TWI55619.1"/>
    </source>
</evidence>
<feature type="signal peptide" evidence="1">
    <location>
        <begin position="1"/>
        <end position="22"/>
    </location>
</feature>
<reference evidence="3 4" key="1">
    <citation type="journal article" date="2015" name="Stand. Genomic Sci.">
        <title>Genomic Encyclopedia of Bacterial and Archaeal Type Strains, Phase III: the genomes of soil and plant-associated and newly described type strains.</title>
        <authorList>
            <person name="Whitman W.B."/>
            <person name="Woyke T."/>
            <person name="Klenk H.P."/>
            <person name="Zhou Y."/>
            <person name="Lilburn T.G."/>
            <person name="Beck B.J."/>
            <person name="De Vos P."/>
            <person name="Vandamme P."/>
            <person name="Eisen J.A."/>
            <person name="Garrity G."/>
            <person name="Hugenholtz P."/>
            <person name="Kyrpides N.C."/>
        </authorList>
    </citation>
    <scope>NUCLEOTIDE SEQUENCE [LARGE SCALE GENOMIC DNA]</scope>
    <source>
        <strain evidence="3 4">CGMCC 1.6858</strain>
    </source>
</reference>
<dbReference type="SUPFAM" id="SSF159594">
    <property type="entry name" value="XCC0632-like"/>
    <property type="match status" value="1"/>
</dbReference>